<keyword evidence="3" id="KW-0808">Transferase</keyword>
<keyword evidence="9" id="KW-1185">Reference proteome</keyword>
<name>G9EJI7_9GAMM</name>
<dbReference type="GO" id="GO:0000160">
    <property type="term" value="P:phosphorelay signal transduction system"/>
    <property type="evidence" value="ECO:0007669"/>
    <property type="project" value="UniProtKB-KW"/>
</dbReference>
<evidence type="ECO:0000256" key="3">
    <source>
        <dbReference type="ARBA" id="ARBA00022679"/>
    </source>
</evidence>
<evidence type="ECO:0000259" key="7">
    <source>
        <dbReference type="PROSITE" id="PS50109"/>
    </source>
</evidence>
<gene>
    <name evidence="8" type="ORF">LDG_5352</name>
</gene>
<dbReference type="Proteomes" id="UP000002770">
    <property type="component" value="Unassembled WGS sequence"/>
</dbReference>
<dbReference type="GO" id="GO:0004673">
    <property type="term" value="F:protein histidine kinase activity"/>
    <property type="evidence" value="ECO:0007669"/>
    <property type="project" value="UniProtKB-EC"/>
</dbReference>
<proteinExistence type="predicted"/>
<evidence type="ECO:0000256" key="4">
    <source>
        <dbReference type="ARBA" id="ARBA00022777"/>
    </source>
</evidence>
<dbReference type="PANTHER" id="PTHR43711">
    <property type="entry name" value="TWO-COMPONENT HISTIDINE KINASE"/>
    <property type="match status" value="1"/>
</dbReference>
<evidence type="ECO:0000256" key="6">
    <source>
        <dbReference type="SAM" id="Coils"/>
    </source>
</evidence>
<evidence type="ECO:0000313" key="9">
    <source>
        <dbReference type="Proteomes" id="UP000002770"/>
    </source>
</evidence>
<dbReference type="PROSITE" id="PS50109">
    <property type="entry name" value="HIS_KIN"/>
    <property type="match status" value="1"/>
</dbReference>
<dbReference type="InParanoid" id="G9EJI7"/>
<dbReference type="SMART" id="SM00387">
    <property type="entry name" value="HATPase_c"/>
    <property type="match status" value="1"/>
</dbReference>
<dbReference type="EMBL" id="JH413797">
    <property type="protein sequence ID" value="EHL32575.1"/>
    <property type="molecule type" value="Genomic_DNA"/>
</dbReference>
<dbReference type="EC" id="2.7.13.3" evidence="2"/>
<evidence type="ECO:0000313" key="8">
    <source>
        <dbReference type="EMBL" id="EHL32575.1"/>
    </source>
</evidence>
<keyword evidence="4" id="KW-0418">Kinase</keyword>
<dbReference type="STRING" id="658187.LDG_5352"/>
<sequence length="480" mass="54379">MDRSLLNTEELYEALIELENERVISNKINQESENLLKGLKILVERFNEKNILVDIISVLRDIVGCEDIIVMNADVRRILRTQAATSDFFYDMQLEPQVFLNRVLKGDLSISFDTKAIPEWQSQSEHLRNRIKSVIHIGLDFNEKETLLICCDSRSNFFNRSHADLIKRYSTLITQALINMSSQEKITVLNANLMSMAHQAGMAEVAVSVIHNVGNVLNSVGVSVGIIKESMSNSIYQKIGLLTDMLKKHQSNLIEYFQNDEQGKLIPDYLMLLFAEIQRNKLILDNEVNDLQQHYHLIKDILSAEDELTGPKSVSEPVSLAEVMDSSIHTVMRTDSMLTKNITLNKDYRYTSSIMTNKTNLMQIFVNLLKNAKESVMELKEDMPRKINISIARKKNLNEVELRIKDNGIGILPENLSKIFTFGFTTKQNGHGFGLHNSALIAKQLGGTLEVESDGFGNGALFILTLPIDKEGVRQMKDKS</sequence>
<protein>
    <recommendedName>
        <fullName evidence="2">histidine kinase</fullName>
        <ecNumber evidence="2">2.7.13.3</ecNumber>
    </recommendedName>
</protein>
<dbReference type="AlphaFoldDB" id="G9EJI7"/>
<keyword evidence="5" id="KW-0902">Two-component regulatory system</keyword>
<dbReference type="PRINTS" id="PR00344">
    <property type="entry name" value="BCTRLSENSOR"/>
</dbReference>
<dbReference type="eggNOG" id="COG4191">
    <property type="taxonomic scope" value="Bacteria"/>
</dbReference>
<dbReference type="InterPro" id="IPR005467">
    <property type="entry name" value="His_kinase_dom"/>
</dbReference>
<dbReference type="PANTHER" id="PTHR43711:SF1">
    <property type="entry name" value="HISTIDINE KINASE 1"/>
    <property type="match status" value="1"/>
</dbReference>
<dbReference type="OrthoDB" id="149796at2"/>
<feature type="coiled-coil region" evidence="6">
    <location>
        <begin position="1"/>
        <end position="49"/>
    </location>
</feature>
<organism evidence="8 9">
    <name type="scientific">Legionella drancourtii LLAP12</name>
    <dbReference type="NCBI Taxonomy" id="658187"/>
    <lineage>
        <taxon>Bacteria</taxon>
        <taxon>Pseudomonadati</taxon>
        <taxon>Pseudomonadota</taxon>
        <taxon>Gammaproteobacteria</taxon>
        <taxon>Legionellales</taxon>
        <taxon>Legionellaceae</taxon>
        <taxon>Legionella</taxon>
    </lineage>
</organism>
<dbReference type="SUPFAM" id="SSF55874">
    <property type="entry name" value="ATPase domain of HSP90 chaperone/DNA topoisomerase II/histidine kinase"/>
    <property type="match status" value="1"/>
</dbReference>
<dbReference type="Pfam" id="PF02518">
    <property type="entry name" value="HATPase_c"/>
    <property type="match status" value="1"/>
</dbReference>
<feature type="domain" description="Histidine kinase" evidence="7">
    <location>
        <begin position="297"/>
        <end position="470"/>
    </location>
</feature>
<dbReference type="InterPro" id="IPR036890">
    <property type="entry name" value="HATPase_C_sf"/>
</dbReference>
<dbReference type="Gene3D" id="3.30.565.10">
    <property type="entry name" value="Histidine kinase-like ATPase, C-terminal domain"/>
    <property type="match status" value="1"/>
</dbReference>
<evidence type="ECO:0000256" key="1">
    <source>
        <dbReference type="ARBA" id="ARBA00000085"/>
    </source>
</evidence>
<comment type="catalytic activity">
    <reaction evidence="1">
        <text>ATP + protein L-histidine = ADP + protein N-phospho-L-histidine.</text>
        <dbReference type="EC" id="2.7.13.3"/>
    </reaction>
</comment>
<dbReference type="HOGENOM" id="CLU_568358_0_0_6"/>
<dbReference type="InterPro" id="IPR038243">
    <property type="entry name" value="Spidroin_N_sf"/>
</dbReference>
<dbReference type="eggNOG" id="COG2203">
    <property type="taxonomic scope" value="Bacteria"/>
</dbReference>
<dbReference type="InterPro" id="IPR003594">
    <property type="entry name" value="HATPase_dom"/>
</dbReference>
<dbReference type="Gene3D" id="1.10.274.70">
    <property type="match status" value="1"/>
</dbReference>
<accession>G9EJI7</accession>
<keyword evidence="6" id="KW-0175">Coiled coil</keyword>
<reference evidence="8 9" key="1">
    <citation type="journal article" date="2011" name="BMC Genomics">
        <title>Insight into cross-talk between intra-amoebal pathogens.</title>
        <authorList>
            <person name="Gimenez G."/>
            <person name="Bertelli C."/>
            <person name="Moliner C."/>
            <person name="Robert C."/>
            <person name="Raoult D."/>
            <person name="Fournier P.E."/>
            <person name="Greub G."/>
        </authorList>
    </citation>
    <scope>NUCLEOTIDE SEQUENCE [LARGE SCALE GENOMIC DNA]</scope>
    <source>
        <strain evidence="8 9">LLAP12</strain>
    </source>
</reference>
<evidence type="ECO:0000256" key="5">
    <source>
        <dbReference type="ARBA" id="ARBA00023012"/>
    </source>
</evidence>
<dbReference type="InterPro" id="IPR050736">
    <property type="entry name" value="Sensor_HK_Regulatory"/>
</dbReference>
<dbReference type="RefSeq" id="WP_006869334.1">
    <property type="nucleotide sequence ID" value="NZ_JH413797.1"/>
</dbReference>
<evidence type="ECO:0000256" key="2">
    <source>
        <dbReference type="ARBA" id="ARBA00012438"/>
    </source>
</evidence>
<dbReference type="InterPro" id="IPR004358">
    <property type="entry name" value="Sig_transdc_His_kin-like_C"/>
</dbReference>